<sequence length="416" mass="46290">MRVTGVCVHVTITASLIGLPQSPLIVLSFSHCYWREKGAEKTLAEKKTLLSLNIRFCFFILRGFFERCLDDTREDSPRCFYPNSVMGKEKKTVKLEKHEADISPIIVGEVKKSIPRMRIVKSKEKIKVTTSNSRSTTDKGKTTCETSGNVMRLCVNLMPVLASAKEPVEEEEEKKEDNSYTRKEEPKTSRKNEQAVVKLVQQILNTSDAGLSLNRATDTKQSLSPLFVLPPITQPKPAPECCDHQRTKKILSPLPPVSSSEKTTTTTTTISPNFTAKGSGDDASVTDSRPWIDNPLFSNSKSPEFRLPDISLSSLDALLQAVTQKLGRKKRGGDEESWRKVQSHHLLTAVSEQCLREKRVRQLTDRVNIGAATETSVGGHSVNRQRSLPPLFSAPKPTLILSMTKKNLLTSTTTLQ</sequence>
<feature type="compositionally biased region" description="Basic and acidic residues" evidence="1">
    <location>
        <begin position="175"/>
        <end position="193"/>
    </location>
</feature>
<proteinExistence type="predicted"/>
<reference evidence="3" key="1">
    <citation type="submission" date="2025-08" db="UniProtKB">
        <authorList>
            <consortium name="RefSeq"/>
        </authorList>
    </citation>
    <scope>IDENTIFICATION</scope>
    <source>
        <tissue evidence="3">Brain</tissue>
    </source>
</reference>
<gene>
    <name evidence="3" type="primary">LOC108877447</name>
</gene>
<feature type="region of interest" description="Disordered" evidence="1">
    <location>
        <begin position="164"/>
        <end position="193"/>
    </location>
</feature>
<dbReference type="GeneID" id="108877447"/>
<dbReference type="KEGG" id="lcf:108877447"/>
<protein>
    <submittedName>
        <fullName evidence="3">Uncharacterized protein LOC108877447</fullName>
    </submittedName>
</protein>
<evidence type="ECO:0000313" key="2">
    <source>
        <dbReference type="Proteomes" id="UP000694890"/>
    </source>
</evidence>
<evidence type="ECO:0000313" key="3">
    <source>
        <dbReference type="RefSeq" id="XP_018523005.2"/>
    </source>
</evidence>
<name>A0AAJ7PGJ7_LATCA</name>
<dbReference type="RefSeq" id="XP_018523005.2">
    <property type="nucleotide sequence ID" value="XM_018667489.2"/>
</dbReference>
<feature type="region of interest" description="Disordered" evidence="1">
    <location>
        <begin position="251"/>
        <end position="287"/>
    </location>
</feature>
<evidence type="ECO:0000256" key="1">
    <source>
        <dbReference type="SAM" id="MobiDB-lite"/>
    </source>
</evidence>
<organism evidence="2 3">
    <name type="scientific">Lates calcarifer</name>
    <name type="common">Barramundi</name>
    <name type="synonym">Holocentrus calcarifer</name>
    <dbReference type="NCBI Taxonomy" id="8187"/>
    <lineage>
        <taxon>Eukaryota</taxon>
        <taxon>Metazoa</taxon>
        <taxon>Chordata</taxon>
        <taxon>Craniata</taxon>
        <taxon>Vertebrata</taxon>
        <taxon>Euteleostomi</taxon>
        <taxon>Actinopterygii</taxon>
        <taxon>Neopterygii</taxon>
        <taxon>Teleostei</taxon>
        <taxon>Neoteleostei</taxon>
        <taxon>Acanthomorphata</taxon>
        <taxon>Carangaria</taxon>
        <taxon>Carangaria incertae sedis</taxon>
        <taxon>Centropomidae</taxon>
        <taxon>Lates</taxon>
    </lineage>
</organism>
<dbReference type="AlphaFoldDB" id="A0AAJ7PGJ7"/>
<dbReference type="Proteomes" id="UP000694890">
    <property type="component" value="Linkage group LG17"/>
</dbReference>
<accession>A0AAJ7PGJ7</accession>